<gene>
    <name evidence="8" type="ORF">BC643_4288</name>
</gene>
<feature type="transmembrane region" description="Helical" evidence="7">
    <location>
        <begin position="291"/>
        <end position="312"/>
    </location>
</feature>
<feature type="transmembrane region" description="Helical" evidence="7">
    <location>
        <begin position="161"/>
        <end position="182"/>
    </location>
</feature>
<proteinExistence type="inferred from homology"/>
<dbReference type="InterPro" id="IPR005524">
    <property type="entry name" value="DUF318"/>
</dbReference>
<dbReference type="AlphaFoldDB" id="A0A419VVD4"/>
<dbReference type="Pfam" id="PF03773">
    <property type="entry name" value="ArsP_1"/>
    <property type="match status" value="1"/>
</dbReference>
<feature type="transmembrane region" description="Helical" evidence="7">
    <location>
        <begin position="133"/>
        <end position="155"/>
    </location>
</feature>
<evidence type="ECO:0000256" key="6">
    <source>
        <dbReference type="ARBA" id="ARBA00023136"/>
    </source>
</evidence>
<keyword evidence="6 7" id="KW-0472">Membrane</keyword>
<feature type="transmembrane region" description="Helical" evidence="7">
    <location>
        <begin position="101"/>
        <end position="121"/>
    </location>
</feature>
<comment type="similarity">
    <text evidence="2">Belongs to the UPF0718 family.</text>
</comment>
<keyword evidence="4 7" id="KW-0812">Transmembrane</keyword>
<evidence type="ECO:0000256" key="2">
    <source>
        <dbReference type="ARBA" id="ARBA00006386"/>
    </source>
</evidence>
<evidence type="ECO:0000256" key="7">
    <source>
        <dbReference type="SAM" id="Phobius"/>
    </source>
</evidence>
<accession>A0A419VVD4</accession>
<organism evidence="8 9">
    <name type="scientific">Mangrovibacterium diazotrophicum</name>
    <dbReference type="NCBI Taxonomy" id="1261403"/>
    <lineage>
        <taxon>Bacteria</taxon>
        <taxon>Pseudomonadati</taxon>
        <taxon>Bacteroidota</taxon>
        <taxon>Bacteroidia</taxon>
        <taxon>Marinilabiliales</taxon>
        <taxon>Prolixibacteraceae</taxon>
        <taxon>Mangrovibacterium</taxon>
    </lineage>
</organism>
<keyword evidence="3" id="KW-1003">Cell membrane</keyword>
<feature type="transmembrane region" description="Helical" evidence="7">
    <location>
        <begin position="22"/>
        <end position="40"/>
    </location>
</feature>
<feature type="transmembrane region" description="Helical" evidence="7">
    <location>
        <begin position="254"/>
        <end position="279"/>
    </location>
</feature>
<keyword evidence="9" id="KW-1185">Reference proteome</keyword>
<keyword evidence="5 7" id="KW-1133">Transmembrane helix</keyword>
<dbReference type="PANTHER" id="PTHR34184:SF4">
    <property type="entry name" value="UPF0718 PROTEIN YCGR"/>
    <property type="match status" value="1"/>
</dbReference>
<dbReference type="RefSeq" id="WP_120275294.1">
    <property type="nucleotide sequence ID" value="NZ_RAPN01000005.1"/>
</dbReference>
<comment type="subcellular location">
    <subcellularLocation>
        <location evidence="1">Cell membrane</location>
        <topology evidence="1">Multi-pass membrane protein</topology>
    </subcellularLocation>
</comment>
<name>A0A419VVD4_9BACT</name>
<dbReference type="Proteomes" id="UP000283387">
    <property type="component" value="Unassembled WGS sequence"/>
</dbReference>
<feature type="transmembrane region" description="Helical" evidence="7">
    <location>
        <begin position="60"/>
        <end position="81"/>
    </location>
</feature>
<feature type="transmembrane region" description="Helical" evidence="7">
    <location>
        <begin position="214"/>
        <end position="234"/>
    </location>
</feature>
<evidence type="ECO:0000313" key="8">
    <source>
        <dbReference type="EMBL" id="RKD85972.1"/>
    </source>
</evidence>
<protein>
    <submittedName>
        <fullName evidence="8">Uncharacterized membrane protein YraQ (UPF0718 family)</fullName>
    </submittedName>
</protein>
<sequence length="340" mass="37347">MSFIQSIEIPKRQNNGINIPKIAIWFILAVLLVDTIYSSWYGIHYNTREKCAIYKFLPSWLFLINEYLLELFLVVVAGTFAGTLTEKYFTKYRKFIPKTQLSAFVYASVIPVCSCSAIPLIESMKSRLPLRTIITFVIAAPLLNPYIIFLSYSVLGIEYGSLRILGSFIVAIAVGLVVDLAYHRIGKPEIGIYKSCDTASCGAVIGKDVYRKTWVLVGKIAPYILIAGILGLLFELTGPLKLIDQLPLSGGITSLILLTGIGTAIYLCNGADILFLAPILQYTDLGMGDALAFSLSSTAVCASSIIMLSRFLGKKLTFVLTAATIVMILIFSFAVNFILQ</sequence>
<evidence type="ECO:0000256" key="4">
    <source>
        <dbReference type="ARBA" id="ARBA00022692"/>
    </source>
</evidence>
<dbReference type="InterPro" id="IPR052923">
    <property type="entry name" value="UPF0718"/>
</dbReference>
<comment type="caution">
    <text evidence="8">The sequence shown here is derived from an EMBL/GenBank/DDBJ whole genome shotgun (WGS) entry which is preliminary data.</text>
</comment>
<evidence type="ECO:0000313" key="9">
    <source>
        <dbReference type="Proteomes" id="UP000283387"/>
    </source>
</evidence>
<feature type="transmembrane region" description="Helical" evidence="7">
    <location>
        <begin position="318"/>
        <end position="339"/>
    </location>
</feature>
<evidence type="ECO:0000256" key="3">
    <source>
        <dbReference type="ARBA" id="ARBA00022475"/>
    </source>
</evidence>
<dbReference type="PANTHER" id="PTHR34184">
    <property type="entry name" value="UPF0718 PROTEIN YCGR"/>
    <property type="match status" value="1"/>
</dbReference>
<evidence type="ECO:0000256" key="5">
    <source>
        <dbReference type="ARBA" id="ARBA00022989"/>
    </source>
</evidence>
<reference evidence="8 9" key="1">
    <citation type="submission" date="2018-09" db="EMBL/GenBank/DDBJ databases">
        <title>Genomic Encyclopedia of Archaeal and Bacterial Type Strains, Phase II (KMG-II): from individual species to whole genera.</title>
        <authorList>
            <person name="Goeker M."/>
        </authorList>
    </citation>
    <scope>NUCLEOTIDE SEQUENCE [LARGE SCALE GENOMIC DNA]</scope>
    <source>
        <strain evidence="8 9">DSM 27148</strain>
    </source>
</reference>
<dbReference type="EMBL" id="RAPN01000005">
    <property type="protein sequence ID" value="RKD85972.1"/>
    <property type="molecule type" value="Genomic_DNA"/>
</dbReference>
<dbReference type="OrthoDB" id="9777774at2"/>
<dbReference type="GO" id="GO:0005886">
    <property type="term" value="C:plasma membrane"/>
    <property type="evidence" value="ECO:0007669"/>
    <property type="project" value="UniProtKB-SubCell"/>
</dbReference>
<evidence type="ECO:0000256" key="1">
    <source>
        <dbReference type="ARBA" id="ARBA00004651"/>
    </source>
</evidence>